<dbReference type="InterPro" id="IPR001810">
    <property type="entry name" value="F-box_dom"/>
</dbReference>
<dbReference type="PROSITE" id="PS50181">
    <property type="entry name" value="FBOX"/>
    <property type="match status" value="1"/>
</dbReference>
<dbReference type="STRING" id="1111077.M1WI50"/>
<sequence>MSSDCASEAFESESTMRDLIESGRQARENAIKMHEHALELLNKAMDSCPCARGIERRRCTCKNFEKVAAEGGSIFREAMFTCHCDVGKTFGKCDNVDHIQALDLQATTFEALGKLDHVVKNAEWILELAPQLPDGYIRLGNLARLQKNNKYACELYAAGIEVNKEIAADLPPKSQQLDTLYRHVSRPDPICLPAEIVSDIFSYLSWIELIRILRVSKEWNCKLTSPVHRKLWENVDFPDPSCEPEPRPDHLKKILSWAGEGGARKIVIRNCSYIPEPTLTRLLELSPSLEHLEIYWMLQGLPARKNKWTHLRHVSLSGQCGYFVNKEVDCDGGFPQTFLQNAASSLEHLNFVGIPSQWNRGMVPYLPELKTLHITGLPEDSNRFSVFHLSVAFPRLEQLRIGPDVPFLVPDRALIRRTKWGDVWPHLKVLKFQDWEPEETEVSQMLELDKLEDEIEETRETLRYLVALNSLQHISLNLEGENWPCKFRQKDEDLLSDIDVAKYSDFRNLRSFESPSFSITPDGGRILLSNAIMAKQLTSLDLVFPMEHYANPLVRMDPFTYGITLWGPEPLEDSYTMGEKNVSYLRGYEWLRGTPSIHTLGIYGFRFPIDVENNEGSPLPQFLATFPNLRTLKINSWKYRTPDFVSLVISIMRVTHLKTIYTTCVEDEFLDQLRETAQEHGVQLMNKFPEQQWPMPLES</sequence>
<dbReference type="Gene3D" id="1.20.1280.50">
    <property type="match status" value="1"/>
</dbReference>
<comment type="caution">
    <text evidence="3">The sequence shown here is derived from an EMBL/GenBank/DDBJ whole genome shotgun (WGS) entry which is preliminary data.</text>
</comment>
<evidence type="ECO:0000256" key="1">
    <source>
        <dbReference type="SAM" id="Coils"/>
    </source>
</evidence>
<dbReference type="SMART" id="SM00256">
    <property type="entry name" value="FBOX"/>
    <property type="match status" value="1"/>
</dbReference>
<reference evidence="3 4" key="1">
    <citation type="journal article" date="2013" name="PLoS Genet.">
        <title>Plant-symbiotic fungi as chemical engineers: Multi-genome analysis of the Clavicipitaceae reveals dynamics of alkaloid loci.</title>
        <authorList>
            <person name="Schardl C.L."/>
            <person name="Young C.A."/>
            <person name="Hesse U."/>
            <person name="Amyotte S.G."/>
            <person name="Andreeva K."/>
            <person name="Calie P.J."/>
            <person name="Fleetwood D.J."/>
            <person name="Haws D.C."/>
            <person name="Moore N."/>
            <person name="Oeser B."/>
            <person name="Panaccione D.G."/>
            <person name="Schweri K.K."/>
            <person name="Voisey C.R."/>
            <person name="Farman M.L."/>
            <person name="Jaromczyk J.W."/>
            <person name="Roe B.A."/>
            <person name="O'Sullivan D.M."/>
            <person name="Scott B."/>
            <person name="Tudzynski P."/>
            <person name="An Z."/>
            <person name="Arnaoudova E.G."/>
            <person name="Bullock C.T."/>
            <person name="Charlton N.D."/>
            <person name="Chen L."/>
            <person name="Cox M."/>
            <person name="Dinkins R.D."/>
            <person name="Florea S."/>
            <person name="Glenn A.E."/>
            <person name="Gordon A."/>
            <person name="Gueldener U."/>
            <person name="Harris D.R."/>
            <person name="Hollin W."/>
            <person name="Jaromczyk J."/>
            <person name="Johnson R.D."/>
            <person name="Khan A.K."/>
            <person name="Leistner E."/>
            <person name="Leuchtmann A."/>
            <person name="Li C."/>
            <person name="Liu J."/>
            <person name="Liu J."/>
            <person name="Liu M."/>
            <person name="Mace W."/>
            <person name="Machado C."/>
            <person name="Nagabhyru P."/>
            <person name="Pan J."/>
            <person name="Schmid J."/>
            <person name="Sugawara K."/>
            <person name="Steiner U."/>
            <person name="Takach J.E."/>
            <person name="Tanaka E."/>
            <person name="Webb J.S."/>
            <person name="Wilson E.V."/>
            <person name="Wiseman J.L."/>
            <person name="Yoshida R."/>
            <person name="Zeng Z."/>
        </authorList>
    </citation>
    <scope>NUCLEOTIDE SEQUENCE [LARGE SCALE GENOMIC DNA]</scope>
    <source>
        <strain evidence="3 4">20.1</strain>
    </source>
</reference>
<dbReference type="SUPFAM" id="SSF48452">
    <property type="entry name" value="TPR-like"/>
    <property type="match status" value="1"/>
</dbReference>
<name>M1WI50_CLAP2</name>
<dbReference type="VEuPathDB" id="FungiDB:CPUR_07792"/>
<dbReference type="OrthoDB" id="2254954at2759"/>
<dbReference type="SUPFAM" id="SSF52047">
    <property type="entry name" value="RNI-like"/>
    <property type="match status" value="1"/>
</dbReference>
<dbReference type="HOGENOM" id="CLU_010622_0_0_1"/>
<protein>
    <recommendedName>
        <fullName evidence="2">F-box domain-containing protein</fullName>
    </recommendedName>
</protein>
<dbReference type="Gene3D" id="3.80.10.10">
    <property type="entry name" value="Ribonuclease Inhibitor"/>
    <property type="match status" value="1"/>
</dbReference>
<keyword evidence="1" id="KW-0175">Coiled coil</keyword>
<keyword evidence="4" id="KW-1185">Reference proteome</keyword>
<gene>
    <name evidence="3" type="ORF">CPUR_07792</name>
</gene>
<organism evidence="3 4">
    <name type="scientific">Claviceps purpurea (strain 20.1)</name>
    <name type="common">Ergot fungus</name>
    <name type="synonym">Sphacelia segetum</name>
    <dbReference type="NCBI Taxonomy" id="1111077"/>
    <lineage>
        <taxon>Eukaryota</taxon>
        <taxon>Fungi</taxon>
        <taxon>Dikarya</taxon>
        <taxon>Ascomycota</taxon>
        <taxon>Pezizomycotina</taxon>
        <taxon>Sordariomycetes</taxon>
        <taxon>Hypocreomycetidae</taxon>
        <taxon>Hypocreales</taxon>
        <taxon>Clavicipitaceae</taxon>
        <taxon>Claviceps</taxon>
    </lineage>
</organism>
<dbReference type="eggNOG" id="ENOG502S69X">
    <property type="taxonomic scope" value="Eukaryota"/>
</dbReference>
<feature type="coiled-coil region" evidence="1">
    <location>
        <begin position="441"/>
        <end position="468"/>
    </location>
</feature>
<dbReference type="Gene3D" id="1.25.40.10">
    <property type="entry name" value="Tetratricopeptide repeat domain"/>
    <property type="match status" value="1"/>
</dbReference>
<evidence type="ECO:0000259" key="2">
    <source>
        <dbReference type="PROSITE" id="PS50181"/>
    </source>
</evidence>
<dbReference type="InterPro" id="IPR032675">
    <property type="entry name" value="LRR_dom_sf"/>
</dbReference>
<dbReference type="Pfam" id="PF12937">
    <property type="entry name" value="F-box-like"/>
    <property type="match status" value="1"/>
</dbReference>
<dbReference type="AlphaFoldDB" id="M1WI50"/>
<dbReference type="InterPro" id="IPR036047">
    <property type="entry name" value="F-box-like_dom_sf"/>
</dbReference>
<dbReference type="EMBL" id="CAGA01000068">
    <property type="protein sequence ID" value="CCE33864.1"/>
    <property type="molecule type" value="Genomic_DNA"/>
</dbReference>
<dbReference type="Proteomes" id="UP000016801">
    <property type="component" value="Unassembled WGS sequence"/>
</dbReference>
<dbReference type="SUPFAM" id="SSF81383">
    <property type="entry name" value="F-box domain"/>
    <property type="match status" value="1"/>
</dbReference>
<evidence type="ECO:0000313" key="4">
    <source>
        <dbReference type="Proteomes" id="UP000016801"/>
    </source>
</evidence>
<accession>M1WI50</accession>
<evidence type="ECO:0000313" key="3">
    <source>
        <dbReference type="EMBL" id="CCE33864.1"/>
    </source>
</evidence>
<proteinExistence type="predicted"/>
<dbReference type="InterPro" id="IPR011990">
    <property type="entry name" value="TPR-like_helical_dom_sf"/>
</dbReference>
<feature type="domain" description="F-box" evidence="2">
    <location>
        <begin position="192"/>
        <end position="235"/>
    </location>
</feature>